<dbReference type="RefSeq" id="WP_154071167.1">
    <property type="nucleotide sequence ID" value="NZ_LT670844.1"/>
</dbReference>
<sequence>MQDFEAYGVPTFYMNVPVAEPAGGGNVRVWNCVRRHGVLVPVCEIIIPAVELLVASRIITSAAIETFKMEGEAIMLAH</sequence>
<dbReference type="Proteomes" id="UP000189935">
    <property type="component" value="Chromosome I"/>
</dbReference>
<gene>
    <name evidence="1" type="ORF">SAMN05444159_1311</name>
</gene>
<organism evidence="1 2">
    <name type="scientific">Bradyrhizobium lablabi</name>
    <dbReference type="NCBI Taxonomy" id="722472"/>
    <lineage>
        <taxon>Bacteria</taxon>
        <taxon>Pseudomonadati</taxon>
        <taxon>Pseudomonadota</taxon>
        <taxon>Alphaproteobacteria</taxon>
        <taxon>Hyphomicrobiales</taxon>
        <taxon>Nitrobacteraceae</taxon>
        <taxon>Bradyrhizobium</taxon>
    </lineage>
</organism>
<accession>A0A1M6LL97</accession>
<dbReference type="AlphaFoldDB" id="A0A1M6LL97"/>
<name>A0A1M6LL97_9BRAD</name>
<proteinExistence type="predicted"/>
<evidence type="ECO:0000313" key="2">
    <source>
        <dbReference type="Proteomes" id="UP000189935"/>
    </source>
</evidence>
<evidence type="ECO:0000313" key="1">
    <source>
        <dbReference type="EMBL" id="SHJ71967.1"/>
    </source>
</evidence>
<protein>
    <submittedName>
        <fullName evidence="1">Uncharacterized protein</fullName>
    </submittedName>
</protein>
<reference evidence="1 2" key="1">
    <citation type="submission" date="2016-11" db="EMBL/GenBank/DDBJ databases">
        <authorList>
            <person name="Jaros S."/>
            <person name="Januszkiewicz K."/>
            <person name="Wedrychowicz H."/>
        </authorList>
    </citation>
    <scope>NUCLEOTIDE SEQUENCE [LARGE SCALE GENOMIC DNA]</scope>
    <source>
        <strain evidence="1 2">GAS499</strain>
    </source>
</reference>
<dbReference type="EMBL" id="LT670844">
    <property type="protein sequence ID" value="SHJ71967.1"/>
    <property type="molecule type" value="Genomic_DNA"/>
</dbReference>